<evidence type="ECO:0000256" key="1">
    <source>
        <dbReference type="ARBA" id="ARBA00023125"/>
    </source>
</evidence>
<dbReference type="CDD" id="cd00090">
    <property type="entry name" value="HTH_ARSR"/>
    <property type="match status" value="1"/>
</dbReference>
<dbReference type="Proteomes" id="UP000293142">
    <property type="component" value="Unassembled WGS sequence"/>
</dbReference>
<dbReference type="InterPro" id="IPR036390">
    <property type="entry name" value="WH_DNA-bd_sf"/>
</dbReference>
<dbReference type="PANTHER" id="PTHR33169">
    <property type="entry name" value="PADR-FAMILY TRANSCRIPTIONAL REGULATOR"/>
    <property type="match status" value="1"/>
</dbReference>
<evidence type="ECO:0000313" key="3">
    <source>
        <dbReference type="EMBL" id="TBL77251.1"/>
    </source>
</evidence>
<dbReference type="AlphaFoldDB" id="A0A4Q9DQI6"/>
<dbReference type="InterPro" id="IPR011991">
    <property type="entry name" value="ArsR-like_HTH"/>
</dbReference>
<name>A0A4Q9DQI6_9BACL</name>
<gene>
    <name evidence="3" type="ORF">EYB31_17310</name>
</gene>
<dbReference type="EMBL" id="SIRE01000012">
    <property type="protein sequence ID" value="TBL77251.1"/>
    <property type="molecule type" value="Genomic_DNA"/>
</dbReference>
<accession>A0A4Q9DQI6</accession>
<dbReference type="RefSeq" id="WP_131014642.1">
    <property type="nucleotide sequence ID" value="NZ_SIRE01000012.1"/>
</dbReference>
<feature type="domain" description="Transcription regulator PadR N-terminal" evidence="2">
    <location>
        <begin position="19"/>
        <end position="91"/>
    </location>
</feature>
<dbReference type="PANTHER" id="PTHR33169:SF14">
    <property type="entry name" value="TRANSCRIPTIONAL REGULATOR RV3488"/>
    <property type="match status" value="1"/>
</dbReference>
<dbReference type="Gene3D" id="1.10.10.10">
    <property type="entry name" value="Winged helix-like DNA-binding domain superfamily/Winged helix DNA-binding domain"/>
    <property type="match status" value="1"/>
</dbReference>
<dbReference type="InterPro" id="IPR005149">
    <property type="entry name" value="Tscrpt_reg_PadR_N"/>
</dbReference>
<evidence type="ECO:0000259" key="2">
    <source>
        <dbReference type="Pfam" id="PF03551"/>
    </source>
</evidence>
<dbReference type="InterPro" id="IPR036388">
    <property type="entry name" value="WH-like_DNA-bd_sf"/>
</dbReference>
<dbReference type="OrthoDB" id="9808017at2"/>
<protein>
    <submittedName>
        <fullName evidence="3">PadR family transcriptional regulator</fullName>
    </submittedName>
</protein>
<proteinExistence type="predicted"/>
<comment type="caution">
    <text evidence="3">The sequence shown here is derived from an EMBL/GenBank/DDBJ whole genome shotgun (WGS) entry which is preliminary data.</text>
</comment>
<dbReference type="InterPro" id="IPR052509">
    <property type="entry name" value="Metal_resp_DNA-bind_regulator"/>
</dbReference>
<evidence type="ECO:0000313" key="4">
    <source>
        <dbReference type="Proteomes" id="UP000293142"/>
    </source>
</evidence>
<dbReference type="SUPFAM" id="SSF46785">
    <property type="entry name" value="Winged helix' DNA-binding domain"/>
    <property type="match status" value="1"/>
</dbReference>
<keyword evidence="1" id="KW-0238">DNA-binding</keyword>
<dbReference type="Pfam" id="PF03551">
    <property type="entry name" value="PadR"/>
    <property type="match status" value="1"/>
</dbReference>
<keyword evidence="4" id="KW-1185">Reference proteome</keyword>
<organism evidence="3 4">
    <name type="scientific">Paenibacillus thalictri</name>
    <dbReference type="NCBI Taxonomy" id="2527873"/>
    <lineage>
        <taxon>Bacteria</taxon>
        <taxon>Bacillati</taxon>
        <taxon>Bacillota</taxon>
        <taxon>Bacilli</taxon>
        <taxon>Bacillales</taxon>
        <taxon>Paenibacillaceae</taxon>
        <taxon>Paenibacillus</taxon>
    </lineage>
</organism>
<dbReference type="GO" id="GO:0003677">
    <property type="term" value="F:DNA binding"/>
    <property type="evidence" value="ECO:0007669"/>
    <property type="project" value="UniProtKB-KW"/>
</dbReference>
<sequence length="109" mass="12530">MVDSKMSADLLRGHTDTIILKLLLDGDKYGYEISKLIYASSDGEYELKEATMYSSLKRLEQEGGIVSYWGDESQGGRRKYYRITGKGQEMYTANKSNWEFAQRIINKLI</sequence>
<reference evidence="3 4" key="1">
    <citation type="submission" date="2019-02" db="EMBL/GenBank/DDBJ databases">
        <title>Paenibacillus sp. nov., isolated from surface-sterilized tissue of Thalictrum simplex L.</title>
        <authorList>
            <person name="Tuo L."/>
        </authorList>
    </citation>
    <scope>NUCLEOTIDE SEQUENCE [LARGE SCALE GENOMIC DNA]</scope>
    <source>
        <strain evidence="3 4">N2SHLJ1</strain>
    </source>
</reference>